<organism evidence="11 12">
    <name type="scientific">Phormidium tenue NIES-30</name>
    <dbReference type="NCBI Taxonomy" id="549789"/>
    <lineage>
        <taxon>Bacteria</taxon>
        <taxon>Bacillati</taxon>
        <taxon>Cyanobacteriota</taxon>
        <taxon>Cyanophyceae</taxon>
        <taxon>Oscillatoriophycideae</taxon>
        <taxon>Oscillatoriales</taxon>
        <taxon>Oscillatoriaceae</taxon>
        <taxon>Phormidium</taxon>
    </lineage>
</organism>
<evidence type="ECO:0000256" key="5">
    <source>
        <dbReference type="ARBA" id="ARBA00022801"/>
    </source>
</evidence>
<evidence type="ECO:0000256" key="2">
    <source>
        <dbReference type="ARBA" id="ARBA00007898"/>
    </source>
</evidence>
<sequence>MDRAYPWFLGLAVSSLVALSTSPAVAQPSAAPIAPPVAQQSTDVEAQFAQHFQALGVEGSIIIHDVNQNVTYEHNRDRNRQAFLPASTFKILNSLIALETGVIANDLAILTWDGVERMVPAWNRDQNMRTAFNLSAVWFYQVLSRRVGHDRMQQWVSEAGYGNQTIGGPDAIDSFWLEGDLRITPQQQIEFLQRLHRNELPFSEQTIATVKDIMITERTPDYTLRAKTGWAGLGEADQPQIGWYVGYLEQGENVYLFATNIDMRSDADAPVRLELTRRCFETLNLL</sequence>
<dbReference type="NCBIfam" id="NF012161">
    <property type="entry name" value="bla_class_D_main"/>
    <property type="match status" value="1"/>
</dbReference>
<dbReference type="SUPFAM" id="SSF56601">
    <property type="entry name" value="beta-lactamase/transpeptidase-like"/>
    <property type="match status" value="1"/>
</dbReference>
<dbReference type="Pfam" id="PF00905">
    <property type="entry name" value="Transpeptidase"/>
    <property type="match status" value="1"/>
</dbReference>
<evidence type="ECO:0000313" key="11">
    <source>
        <dbReference type="EMBL" id="OKH45862.1"/>
    </source>
</evidence>
<dbReference type="Gene3D" id="3.40.710.10">
    <property type="entry name" value="DD-peptidase/beta-lactamase superfamily"/>
    <property type="match status" value="1"/>
</dbReference>
<comment type="similarity">
    <text evidence="2 8">Belongs to the class-D beta-lactamase family.</text>
</comment>
<evidence type="ECO:0000256" key="6">
    <source>
        <dbReference type="ARBA" id="ARBA00023251"/>
    </source>
</evidence>
<keyword evidence="6 8" id="KW-0046">Antibiotic resistance</keyword>
<comment type="caution">
    <text evidence="11">The sequence shown here is derived from an EMBL/GenBank/DDBJ whole genome shotgun (WGS) entry which is preliminary data.</text>
</comment>
<evidence type="ECO:0000259" key="10">
    <source>
        <dbReference type="Pfam" id="PF00905"/>
    </source>
</evidence>
<dbReference type="GO" id="GO:0008800">
    <property type="term" value="F:beta-lactamase activity"/>
    <property type="evidence" value="ECO:0007669"/>
    <property type="project" value="UniProtKB-UniRule"/>
</dbReference>
<feature type="signal peptide" evidence="9">
    <location>
        <begin position="1"/>
        <end position="26"/>
    </location>
</feature>
<feature type="modified residue" description="N6-carboxylysine" evidence="7">
    <location>
        <position position="90"/>
    </location>
</feature>
<dbReference type="InterPro" id="IPR012338">
    <property type="entry name" value="Beta-lactam/transpept-like"/>
</dbReference>
<evidence type="ECO:0000256" key="8">
    <source>
        <dbReference type="RuleBase" id="RU361140"/>
    </source>
</evidence>
<dbReference type="InterPro" id="IPR002137">
    <property type="entry name" value="Beta-lactam_class-D_AS"/>
</dbReference>
<evidence type="ECO:0000256" key="4">
    <source>
        <dbReference type="ARBA" id="ARBA00022729"/>
    </source>
</evidence>
<feature type="active site" description="Acyl-ester intermediate" evidence="7">
    <location>
        <position position="87"/>
    </location>
</feature>
<dbReference type="EC" id="3.5.2.6" evidence="3 8"/>
<name>A0A1U7J1U4_9CYAN</name>
<dbReference type="GO" id="GO:0046677">
    <property type="term" value="P:response to antibiotic"/>
    <property type="evidence" value="ECO:0007669"/>
    <property type="project" value="UniProtKB-UniRule"/>
</dbReference>
<keyword evidence="5 8" id="KW-0378">Hydrolase</keyword>
<comment type="catalytic activity">
    <reaction evidence="1 8">
        <text>a beta-lactam + H2O = a substituted beta-amino acid</text>
        <dbReference type="Rhea" id="RHEA:20401"/>
        <dbReference type="ChEBI" id="CHEBI:15377"/>
        <dbReference type="ChEBI" id="CHEBI:35627"/>
        <dbReference type="ChEBI" id="CHEBI:140347"/>
        <dbReference type="EC" id="3.5.2.6"/>
    </reaction>
</comment>
<keyword evidence="4 9" id="KW-0732">Signal</keyword>
<dbReference type="EMBL" id="MRCG01000015">
    <property type="protein sequence ID" value="OKH45862.1"/>
    <property type="molecule type" value="Genomic_DNA"/>
</dbReference>
<evidence type="ECO:0000256" key="3">
    <source>
        <dbReference type="ARBA" id="ARBA00012865"/>
    </source>
</evidence>
<dbReference type="PROSITE" id="PS00337">
    <property type="entry name" value="BETA_LACTAMASE_D"/>
    <property type="match status" value="1"/>
</dbReference>
<dbReference type="AlphaFoldDB" id="A0A1U7J1U4"/>
<feature type="domain" description="Penicillin-binding protein transpeptidase" evidence="10">
    <location>
        <begin position="68"/>
        <end position="276"/>
    </location>
</feature>
<feature type="chain" id="PRO_5012911225" description="Beta-lactamase" evidence="9">
    <location>
        <begin position="27"/>
        <end position="286"/>
    </location>
</feature>
<dbReference type="GO" id="GO:0017001">
    <property type="term" value="P:antibiotic catabolic process"/>
    <property type="evidence" value="ECO:0007669"/>
    <property type="project" value="InterPro"/>
</dbReference>
<dbReference type="GO" id="GO:0005886">
    <property type="term" value="C:plasma membrane"/>
    <property type="evidence" value="ECO:0007669"/>
    <property type="project" value="TreeGrafter"/>
</dbReference>
<dbReference type="GO" id="GO:0071555">
    <property type="term" value="P:cell wall organization"/>
    <property type="evidence" value="ECO:0007669"/>
    <property type="project" value="TreeGrafter"/>
</dbReference>
<dbReference type="Proteomes" id="UP000185557">
    <property type="component" value="Unassembled WGS sequence"/>
</dbReference>
<keyword evidence="12" id="KW-1185">Reference proteome</keyword>
<evidence type="ECO:0000313" key="12">
    <source>
        <dbReference type="Proteomes" id="UP000185557"/>
    </source>
</evidence>
<dbReference type="InterPro" id="IPR001460">
    <property type="entry name" value="PCN-bd_Tpept"/>
</dbReference>
<evidence type="ECO:0000256" key="1">
    <source>
        <dbReference type="ARBA" id="ARBA00001526"/>
    </source>
</evidence>
<dbReference type="GO" id="GO:0008658">
    <property type="term" value="F:penicillin binding"/>
    <property type="evidence" value="ECO:0007669"/>
    <property type="project" value="InterPro"/>
</dbReference>
<reference evidence="11 12" key="1">
    <citation type="submission" date="2016-11" db="EMBL/GenBank/DDBJ databases">
        <title>Draft Genome Sequences of Nine Cyanobacterial Strains from Diverse Habitats.</title>
        <authorList>
            <person name="Zhu T."/>
            <person name="Hou S."/>
            <person name="Lu X."/>
            <person name="Hess W.R."/>
        </authorList>
    </citation>
    <scope>NUCLEOTIDE SEQUENCE [LARGE SCALE GENOMIC DNA]</scope>
    <source>
        <strain evidence="11 12">NIES-30</strain>
    </source>
</reference>
<evidence type="ECO:0000256" key="7">
    <source>
        <dbReference type="PIRSR" id="PIRSR602137-50"/>
    </source>
</evidence>
<protein>
    <recommendedName>
        <fullName evidence="3 8">Beta-lactamase</fullName>
        <ecNumber evidence="3 8">3.5.2.6</ecNumber>
    </recommendedName>
</protein>
<dbReference type="PANTHER" id="PTHR30627">
    <property type="entry name" value="PEPTIDOGLYCAN D,D-TRANSPEPTIDASE"/>
    <property type="match status" value="1"/>
</dbReference>
<evidence type="ECO:0000256" key="9">
    <source>
        <dbReference type="SAM" id="SignalP"/>
    </source>
</evidence>
<proteinExistence type="inferred from homology"/>
<accession>A0A1U7J1U4</accession>
<gene>
    <name evidence="11" type="ORF">NIES30_18450</name>
</gene>
<dbReference type="STRING" id="549789.NIES30_18450"/>
<dbReference type="PANTHER" id="PTHR30627:SF6">
    <property type="entry name" value="BETA-LACTAMASE YBXI-RELATED"/>
    <property type="match status" value="1"/>
</dbReference>
<dbReference type="InterPro" id="IPR050515">
    <property type="entry name" value="Beta-lactam/transpept"/>
</dbReference>